<dbReference type="InterPro" id="IPR046886">
    <property type="entry name" value="RsmE_MTase_dom"/>
</dbReference>
<dbReference type="InterPro" id="IPR029028">
    <property type="entry name" value="Alpha/beta_knot_MTases"/>
</dbReference>
<evidence type="ECO:0000259" key="11">
    <source>
        <dbReference type="Pfam" id="PF04452"/>
    </source>
</evidence>
<comment type="subcellular location">
    <subcellularLocation>
        <location evidence="1 10">Cytoplasm</location>
    </subcellularLocation>
</comment>
<evidence type="ECO:0000313" key="13">
    <source>
        <dbReference type="Proteomes" id="UP001374803"/>
    </source>
</evidence>
<dbReference type="RefSeq" id="WP_394836213.1">
    <property type="nucleotide sequence ID" value="NZ_CP089929.1"/>
</dbReference>
<proteinExistence type="inferred from homology"/>
<dbReference type="SUPFAM" id="SSF75217">
    <property type="entry name" value="alpha/beta knot"/>
    <property type="match status" value="1"/>
</dbReference>
<evidence type="ECO:0000256" key="8">
    <source>
        <dbReference type="ARBA" id="ARBA00025699"/>
    </source>
</evidence>
<dbReference type="PANTHER" id="PTHR30027">
    <property type="entry name" value="RIBOSOMAL RNA SMALL SUBUNIT METHYLTRANSFERASE E"/>
    <property type="match status" value="1"/>
</dbReference>
<dbReference type="NCBIfam" id="TIGR00046">
    <property type="entry name" value="RsmE family RNA methyltransferase"/>
    <property type="match status" value="1"/>
</dbReference>
<evidence type="ECO:0000256" key="7">
    <source>
        <dbReference type="ARBA" id="ARBA00022691"/>
    </source>
</evidence>
<keyword evidence="5 10" id="KW-0489">Methyltransferase</keyword>
<dbReference type="CDD" id="cd18084">
    <property type="entry name" value="RsmE-like"/>
    <property type="match status" value="1"/>
</dbReference>
<dbReference type="EC" id="2.1.1.193" evidence="10"/>
<dbReference type="EMBL" id="CP089983">
    <property type="protein sequence ID" value="WXB06564.1"/>
    <property type="molecule type" value="Genomic_DNA"/>
</dbReference>
<keyword evidence="6 10" id="KW-0808">Transferase</keyword>
<dbReference type="PANTHER" id="PTHR30027:SF3">
    <property type="entry name" value="16S RRNA (URACIL(1498)-N(3))-METHYLTRANSFERASE"/>
    <property type="match status" value="1"/>
</dbReference>
<evidence type="ECO:0000256" key="6">
    <source>
        <dbReference type="ARBA" id="ARBA00022679"/>
    </source>
</evidence>
<evidence type="ECO:0000256" key="3">
    <source>
        <dbReference type="ARBA" id="ARBA00022490"/>
    </source>
</evidence>
<evidence type="ECO:0000313" key="12">
    <source>
        <dbReference type="EMBL" id="WXB06564.1"/>
    </source>
</evidence>
<comment type="catalytic activity">
    <reaction evidence="9 10">
        <text>uridine(1498) in 16S rRNA + S-adenosyl-L-methionine = N(3)-methyluridine(1498) in 16S rRNA + S-adenosyl-L-homocysteine + H(+)</text>
        <dbReference type="Rhea" id="RHEA:42920"/>
        <dbReference type="Rhea" id="RHEA-COMP:10283"/>
        <dbReference type="Rhea" id="RHEA-COMP:10284"/>
        <dbReference type="ChEBI" id="CHEBI:15378"/>
        <dbReference type="ChEBI" id="CHEBI:57856"/>
        <dbReference type="ChEBI" id="CHEBI:59789"/>
        <dbReference type="ChEBI" id="CHEBI:65315"/>
        <dbReference type="ChEBI" id="CHEBI:74502"/>
        <dbReference type="EC" id="2.1.1.193"/>
    </reaction>
</comment>
<keyword evidence="3 10" id="KW-0963">Cytoplasm</keyword>
<keyword evidence="7 10" id="KW-0949">S-adenosyl-L-methionine</keyword>
<organism evidence="12 13">
    <name type="scientific">Pendulispora rubella</name>
    <dbReference type="NCBI Taxonomy" id="2741070"/>
    <lineage>
        <taxon>Bacteria</taxon>
        <taxon>Pseudomonadati</taxon>
        <taxon>Myxococcota</taxon>
        <taxon>Myxococcia</taxon>
        <taxon>Myxococcales</taxon>
        <taxon>Sorangiineae</taxon>
        <taxon>Pendulisporaceae</taxon>
        <taxon>Pendulispora</taxon>
    </lineage>
</organism>
<protein>
    <recommendedName>
        <fullName evidence="10">Ribosomal RNA small subunit methyltransferase E</fullName>
        <ecNumber evidence="10">2.1.1.193</ecNumber>
    </recommendedName>
</protein>
<dbReference type="Gene3D" id="3.40.1280.10">
    <property type="match status" value="1"/>
</dbReference>
<keyword evidence="13" id="KW-1185">Reference proteome</keyword>
<dbReference type="InterPro" id="IPR006700">
    <property type="entry name" value="RsmE"/>
</dbReference>
<evidence type="ECO:0000256" key="2">
    <source>
        <dbReference type="ARBA" id="ARBA00005528"/>
    </source>
</evidence>
<dbReference type="PIRSF" id="PIRSF015601">
    <property type="entry name" value="MTase_slr0722"/>
    <property type="match status" value="1"/>
</dbReference>
<reference evidence="12" key="1">
    <citation type="submission" date="2021-12" db="EMBL/GenBank/DDBJ databases">
        <title>Discovery of the Pendulisporaceae a myxobacterial family with distinct sporulation behavior and unique specialized metabolism.</title>
        <authorList>
            <person name="Garcia R."/>
            <person name="Popoff A."/>
            <person name="Bader C.D."/>
            <person name="Loehr J."/>
            <person name="Walesch S."/>
            <person name="Walt C."/>
            <person name="Boldt J."/>
            <person name="Bunk B."/>
            <person name="Haeckl F.J.F.P.J."/>
            <person name="Gunesch A.P."/>
            <person name="Birkelbach J."/>
            <person name="Nuebel U."/>
            <person name="Pietschmann T."/>
            <person name="Bach T."/>
            <person name="Mueller R."/>
        </authorList>
    </citation>
    <scope>NUCLEOTIDE SEQUENCE</scope>
    <source>
        <strain evidence="12">MSr11367</strain>
    </source>
</reference>
<dbReference type="Proteomes" id="UP001374803">
    <property type="component" value="Chromosome"/>
</dbReference>
<gene>
    <name evidence="12" type="ORF">LVJ94_04805</name>
</gene>
<dbReference type="Pfam" id="PF04452">
    <property type="entry name" value="Methyltrans_RNA"/>
    <property type="match status" value="1"/>
</dbReference>
<evidence type="ECO:0000256" key="10">
    <source>
        <dbReference type="PIRNR" id="PIRNR015601"/>
    </source>
</evidence>
<name>A0ABZ2L6J5_9BACT</name>
<sequence>MREDTAHYLTRVLRLAVGATFVAFDPATAREADATIASVDPSVVLQISALRAARVTARRPLTFVQGLAKGDKCDAVVRDATELGATCVIVAECARSVVQLQGARRTSRLERWTRIAQEAARQCGRADPPRIELLPWKDAVSTLEDDAQRFCLHVHEALPLGPLLLEALRTEGAPIAFAAGPEGGLTADEVALAMTQRWQCVSLGALVLRTETAAAAVLGAVRVLDS</sequence>
<comment type="similarity">
    <text evidence="2 10">Belongs to the RNA methyltransferase RsmE family.</text>
</comment>
<keyword evidence="4 10" id="KW-0698">rRNA processing</keyword>
<evidence type="ECO:0000256" key="9">
    <source>
        <dbReference type="ARBA" id="ARBA00047944"/>
    </source>
</evidence>
<comment type="function">
    <text evidence="8 10">Specifically methylates the N3 position of the uracil ring of uridine 1498 (m3U1498) in 16S rRNA. Acts on the fully assembled 30S ribosomal subunit.</text>
</comment>
<feature type="domain" description="Ribosomal RNA small subunit methyltransferase E methyltransferase" evidence="11">
    <location>
        <begin position="60"/>
        <end position="221"/>
    </location>
</feature>
<evidence type="ECO:0000256" key="5">
    <source>
        <dbReference type="ARBA" id="ARBA00022603"/>
    </source>
</evidence>
<dbReference type="InterPro" id="IPR029026">
    <property type="entry name" value="tRNA_m1G_MTases_N"/>
</dbReference>
<accession>A0ABZ2L6J5</accession>
<evidence type="ECO:0000256" key="4">
    <source>
        <dbReference type="ARBA" id="ARBA00022552"/>
    </source>
</evidence>
<evidence type="ECO:0000256" key="1">
    <source>
        <dbReference type="ARBA" id="ARBA00004496"/>
    </source>
</evidence>